<name>A0A4S2F5K9_9ACTN</name>
<dbReference type="RefSeq" id="WP_136011591.1">
    <property type="nucleotide sequence ID" value="NZ_SRYE01000001.1"/>
</dbReference>
<dbReference type="PROSITE" id="PS51163">
    <property type="entry name" value="YRDC"/>
    <property type="match status" value="1"/>
</dbReference>
<keyword evidence="9" id="KW-0067">ATP-binding</keyword>
<dbReference type="InterPro" id="IPR050156">
    <property type="entry name" value="TC-AMP_synthase_SUA5"/>
</dbReference>
<comment type="subcellular location">
    <subcellularLocation>
        <location evidence="1">Cytoplasm</location>
    </subcellularLocation>
</comment>
<evidence type="ECO:0000256" key="3">
    <source>
        <dbReference type="ARBA" id="ARBA00012584"/>
    </source>
</evidence>
<dbReference type="PANTHER" id="PTHR17490:SF16">
    <property type="entry name" value="THREONYLCARBAMOYL-AMP SYNTHASE"/>
    <property type="match status" value="1"/>
</dbReference>
<evidence type="ECO:0000256" key="9">
    <source>
        <dbReference type="ARBA" id="ARBA00022840"/>
    </source>
</evidence>
<evidence type="ECO:0000256" key="7">
    <source>
        <dbReference type="ARBA" id="ARBA00022695"/>
    </source>
</evidence>
<accession>A0A4S2F5K9</accession>
<evidence type="ECO:0000256" key="5">
    <source>
        <dbReference type="ARBA" id="ARBA00022679"/>
    </source>
</evidence>
<dbReference type="OrthoDB" id="9814580at2"/>
<dbReference type="InterPro" id="IPR006070">
    <property type="entry name" value="Sua5-like_dom"/>
</dbReference>
<evidence type="ECO:0000256" key="10">
    <source>
        <dbReference type="ARBA" id="ARBA00029774"/>
    </source>
</evidence>
<evidence type="ECO:0000256" key="8">
    <source>
        <dbReference type="ARBA" id="ARBA00022741"/>
    </source>
</evidence>
<dbReference type="GO" id="GO:0005737">
    <property type="term" value="C:cytoplasm"/>
    <property type="evidence" value="ECO:0007669"/>
    <property type="project" value="UniProtKB-SubCell"/>
</dbReference>
<evidence type="ECO:0000256" key="4">
    <source>
        <dbReference type="ARBA" id="ARBA00022490"/>
    </source>
</evidence>
<dbReference type="PANTHER" id="PTHR17490">
    <property type="entry name" value="SUA5"/>
    <property type="match status" value="1"/>
</dbReference>
<feature type="domain" description="YrdC-like" evidence="12">
    <location>
        <begin position="12"/>
        <end position="199"/>
    </location>
</feature>
<keyword evidence="8" id="KW-0547">Nucleotide-binding</keyword>
<dbReference type="GO" id="GO:0000049">
    <property type="term" value="F:tRNA binding"/>
    <property type="evidence" value="ECO:0007669"/>
    <property type="project" value="TreeGrafter"/>
</dbReference>
<evidence type="ECO:0000313" key="13">
    <source>
        <dbReference type="EMBL" id="TGY62963.1"/>
    </source>
</evidence>
<keyword evidence="6" id="KW-0819">tRNA processing</keyword>
<dbReference type="GO" id="GO:0006450">
    <property type="term" value="P:regulation of translational fidelity"/>
    <property type="evidence" value="ECO:0007669"/>
    <property type="project" value="TreeGrafter"/>
</dbReference>
<comment type="catalytic activity">
    <reaction evidence="11">
        <text>L-threonine + hydrogencarbonate + ATP = L-threonylcarbamoyladenylate + diphosphate + H2O</text>
        <dbReference type="Rhea" id="RHEA:36407"/>
        <dbReference type="ChEBI" id="CHEBI:15377"/>
        <dbReference type="ChEBI" id="CHEBI:17544"/>
        <dbReference type="ChEBI" id="CHEBI:30616"/>
        <dbReference type="ChEBI" id="CHEBI:33019"/>
        <dbReference type="ChEBI" id="CHEBI:57926"/>
        <dbReference type="ChEBI" id="CHEBI:73682"/>
        <dbReference type="EC" id="2.7.7.87"/>
    </reaction>
</comment>
<dbReference type="EC" id="2.7.7.87" evidence="3"/>
<dbReference type="Proteomes" id="UP000310263">
    <property type="component" value="Unassembled WGS sequence"/>
</dbReference>
<sequence length="211" mass="22275">MARLFRSALADTSVASQVAEELDRDGVVVMPTDSVYGIGAAARRGNPGHERIFAIKGRSRSQTLPLLVGGPEDLRLYGAEVPEWACRAACVLWPGAITFVVRASSRLADEYKAADGTVALRVPDAPLVRAVIEKQGFPLAMTSANTHGSPSPANFEELEEAILDKVDVAVDGGRCPVGVASTIVDATGAVPRILREGVIKRDDICAAGNLR</sequence>
<evidence type="ECO:0000256" key="6">
    <source>
        <dbReference type="ARBA" id="ARBA00022694"/>
    </source>
</evidence>
<dbReference type="GO" id="GO:0005524">
    <property type="term" value="F:ATP binding"/>
    <property type="evidence" value="ECO:0007669"/>
    <property type="project" value="UniProtKB-KW"/>
</dbReference>
<dbReference type="AlphaFoldDB" id="A0A4S2F5K9"/>
<dbReference type="SUPFAM" id="SSF55821">
    <property type="entry name" value="YrdC/RibB"/>
    <property type="match status" value="1"/>
</dbReference>
<organism evidence="13 14">
    <name type="scientific">Muricaecibacterium torontonense</name>
    <dbReference type="NCBI Taxonomy" id="3032871"/>
    <lineage>
        <taxon>Bacteria</taxon>
        <taxon>Bacillati</taxon>
        <taxon>Actinomycetota</taxon>
        <taxon>Coriobacteriia</taxon>
        <taxon>Coriobacteriales</taxon>
        <taxon>Atopobiaceae</taxon>
        <taxon>Muricaecibacterium</taxon>
    </lineage>
</organism>
<evidence type="ECO:0000256" key="2">
    <source>
        <dbReference type="ARBA" id="ARBA00007663"/>
    </source>
</evidence>
<dbReference type="GO" id="GO:0008033">
    <property type="term" value="P:tRNA processing"/>
    <property type="evidence" value="ECO:0007669"/>
    <property type="project" value="UniProtKB-KW"/>
</dbReference>
<evidence type="ECO:0000313" key="14">
    <source>
        <dbReference type="Proteomes" id="UP000310263"/>
    </source>
</evidence>
<gene>
    <name evidence="13" type="ORF">E5334_00095</name>
</gene>
<protein>
    <recommendedName>
        <fullName evidence="10">L-threonylcarbamoyladenylate synthase</fullName>
        <ecNumber evidence="3">2.7.7.87</ecNumber>
    </recommendedName>
    <alternativeName>
        <fullName evidence="10">L-threonylcarbamoyladenylate synthase</fullName>
    </alternativeName>
</protein>
<comment type="caution">
    <text evidence="13">The sequence shown here is derived from an EMBL/GenBank/DDBJ whole genome shotgun (WGS) entry which is preliminary data.</text>
</comment>
<dbReference type="GO" id="GO:0061710">
    <property type="term" value="F:L-threonylcarbamoyladenylate synthase"/>
    <property type="evidence" value="ECO:0007669"/>
    <property type="project" value="UniProtKB-EC"/>
</dbReference>
<evidence type="ECO:0000256" key="1">
    <source>
        <dbReference type="ARBA" id="ARBA00004496"/>
    </source>
</evidence>
<proteinExistence type="inferred from homology"/>
<comment type="similarity">
    <text evidence="2">Belongs to the SUA5 family.</text>
</comment>
<dbReference type="Gene3D" id="3.90.870.10">
    <property type="entry name" value="DHBP synthase"/>
    <property type="match status" value="1"/>
</dbReference>
<dbReference type="NCBIfam" id="TIGR00057">
    <property type="entry name" value="L-threonylcarbamoyladenylate synthase"/>
    <property type="match status" value="1"/>
</dbReference>
<keyword evidence="4" id="KW-0963">Cytoplasm</keyword>
<keyword evidence="5" id="KW-0808">Transferase</keyword>
<dbReference type="EMBL" id="SRYE01000001">
    <property type="protein sequence ID" value="TGY62963.1"/>
    <property type="molecule type" value="Genomic_DNA"/>
</dbReference>
<dbReference type="Pfam" id="PF01300">
    <property type="entry name" value="Sua5_yciO_yrdC"/>
    <property type="match status" value="1"/>
</dbReference>
<dbReference type="InterPro" id="IPR017945">
    <property type="entry name" value="DHBP_synth_RibB-like_a/b_dom"/>
</dbReference>
<keyword evidence="14" id="KW-1185">Reference proteome</keyword>
<evidence type="ECO:0000259" key="12">
    <source>
        <dbReference type="PROSITE" id="PS51163"/>
    </source>
</evidence>
<reference evidence="13 14" key="1">
    <citation type="submission" date="2019-04" db="EMBL/GenBank/DDBJ databases">
        <title>Microbes associate with the intestines of laboratory mice.</title>
        <authorList>
            <person name="Navarre W."/>
            <person name="Wong E."/>
            <person name="Huang K."/>
            <person name="Tropini C."/>
            <person name="Ng K."/>
            <person name="Yu B."/>
        </authorList>
    </citation>
    <scope>NUCLEOTIDE SEQUENCE [LARGE SCALE GENOMIC DNA]</scope>
    <source>
        <strain evidence="13 14">NM07_P-09</strain>
    </source>
</reference>
<dbReference type="GO" id="GO:0003725">
    <property type="term" value="F:double-stranded RNA binding"/>
    <property type="evidence" value="ECO:0007669"/>
    <property type="project" value="InterPro"/>
</dbReference>
<keyword evidence="7" id="KW-0548">Nucleotidyltransferase</keyword>
<evidence type="ECO:0000256" key="11">
    <source>
        <dbReference type="ARBA" id="ARBA00048366"/>
    </source>
</evidence>